<dbReference type="PANTHER" id="PTHR23093">
    <property type="entry name" value="SIMILAR TO CHROMOSOME 3 OPEN READING FRAME 20"/>
    <property type="match status" value="1"/>
</dbReference>
<name>A0A0M0LQR8_9EUKA</name>
<dbReference type="EMBL" id="JWZX01000317">
    <property type="protein sequence ID" value="KOO53242.1"/>
    <property type="molecule type" value="Genomic_DNA"/>
</dbReference>
<keyword evidence="3" id="KW-1185">Reference proteome</keyword>
<sequence>MVVEIKPPKLYPSGSVFIKYYPDGGSMAYYPSGNMAMCYERMGGGFYTYFYADNRAGTTLLAIDPIGEGFCAFPTGNPRLTSRKTGGTFCDEDGKILRLWTTTKPLAANRPISFDLSPHIQISFGSRQAITAKLVCQGMSEEWQIGEVPKMANDSYLSKSLGVIKMGPERGKHVLDIDKCRLAAQENRERRAALGGMSEIPVAKTLITEDDMKKHPDLKPVVASTSQLQKSVADGFWDVDCFISKQKLADTLGDAFPTLRMGESIKTDPFSRTFASLPSSNPDVLTQLLQEHAKGPSLPLPLTNAIKNASGRYRPDHGIHYKTPRKRLKELTSKTFDNYIKVEAPKGSVVVVACLAGWLPQARRAEANLEMLNGVLTAKEGESTANWNDTVVAPPHSGAGSGSSSMAGAPAAGEAPPFILVKFDMSQSRFLRDRHNINTLPMYLMYIGGRLAYASSTLNGYGSSIDDLKTQVRKVASEKNFLPDDFRFGPTDDHNTGDFGATLKATAPILGKTGP</sequence>
<dbReference type="Pfam" id="PF14977">
    <property type="entry name" value="FAM194"/>
    <property type="match status" value="1"/>
</dbReference>
<proteinExistence type="predicted"/>
<reference evidence="3" key="1">
    <citation type="journal article" date="2015" name="PLoS Genet.">
        <title>Genome Sequence and Transcriptome Analyses of Chrysochromulina tobin: Metabolic Tools for Enhanced Algal Fitness in the Prominent Order Prymnesiales (Haptophyceae).</title>
        <authorList>
            <person name="Hovde B.T."/>
            <person name="Deodato C.R."/>
            <person name="Hunsperger H.M."/>
            <person name="Ryken S.A."/>
            <person name="Yost W."/>
            <person name="Jha R.K."/>
            <person name="Patterson J."/>
            <person name="Monnat R.J. Jr."/>
            <person name="Barlow S.B."/>
            <person name="Starkenburg S.R."/>
            <person name="Cattolico R.A."/>
        </authorList>
    </citation>
    <scope>NUCLEOTIDE SEQUENCE</scope>
    <source>
        <strain evidence="3">CCMP291</strain>
    </source>
</reference>
<organism evidence="2 3">
    <name type="scientific">Chrysochromulina tobinii</name>
    <dbReference type="NCBI Taxonomy" id="1460289"/>
    <lineage>
        <taxon>Eukaryota</taxon>
        <taxon>Haptista</taxon>
        <taxon>Haptophyta</taxon>
        <taxon>Prymnesiophyceae</taxon>
        <taxon>Prymnesiales</taxon>
        <taxon>Chrysochromulinaceae</taxon>
        <taxon>Chrysochromulina</taxon>
    </lineage>
</organism>
<accession>A0A0M0LQR8</accession>
<feature type="domain" description="FAM194 C-terminal" evidence="1">
    <location>
        <begin position="9"/>
        <end position="154"/>
    </location>
</feature>
<dbReference type="Gene3D" id="3.40.30.10">
    <property type="entry name" value="Glutaredoxin"/>
    <property type="match status" value="1"/>
</dbReference>
<dbReference type="Proteomes" id="UP000037460">
    <property type="component" value="Unassembled WGS sequence"/>
</dbReference>
<protein>
    <submittedName>
        <fullName evidence="2">Fam194a protein</fullName>
    </submittedName>
</protein>
<evidence type="ECO:0000259" key="1">
    <source>
        <dbReference type="Pfam" id="PF14977"/>
    </source>
</evidence>
<gene>
    <name evidence="2" type="ORF">Ctob_011827</name>
</gene>
<evidence type="ECO:0000313" key="2">
    <source>
        <dbReference type="EMBL" id="KOO53242.1"/>
    </source>
</evidence>
<dbReference type="InterPro" id="IPR029281">
    <property type="entry name" value="FAM194_C"/>
</dbReference>
<dbReference type="PANTHER" id="PTHR23093:SF16">
    <property type="entry name" value="FAM194 C-TERMINAL DOMAIN-CONTAINING PROTEIN"/>
    <property type="match status" value="1"/>
</dbReference>
<comment type="caution">
    <text evidence="2">The sequence shown here is derived from an EMBL/GenBank/DDBJ whole genome shotgun (WGS) entry which is preliminary data.</text>
</comment>
<dbReference type="AlphaFoldDB" id="A0A0M0LQR8"/>
<evidence type="ECO:0000313" key="3">
    <source>
        <dbReference type="Proteomes" id="UP000037460"/>
    </source>
</evidence>
<dbReference type="OrthoDB" id="6351677at2759"/>